<keyword evidence="3" id="KW-1185">Reference proteome</keyword>
<dbReference type="Proteomes" id="UP000064921">
    <property type="component" value="Plasmid p.p-1"/>
</dbReference>
<sequence>MVHTRRSRDSALIDAIEALPPVQFEGTVWRVVRKGRSPVACARSGGRWDDGTFDVLYTSQQRDGAIAEMYFHLGRGQPVFPSKVEYGVHELDVKLDNALQLVDLGALQRLGLDTSRYGQLSYDRTSDEYPRSQDIAEAAHFLEFDGLIVPSARWDCMNVILFCDRVPPGAMEIAADHGLVNWPGWIKANIR</sequence>
<dbReference type="SMART" id="SM00953">
    <property type="entry name" value="RES"/>
    <property type="match status" value="1"/>
</dbReference>
<gene>
    <name evidence="2" type="ORF">APZ00_25480</name>
</gene>
<evidence type="ECO:0000259" key="1">
    <source>
        <dbReference type="SMART" id="SM00953"/>
    </source>
</evidence>
<name>A0A0U3PFH6_9HYPH</name>
<dbReference type="RefSeq" id="WP_058901086.1">
    <property type="nucleotide sequence ID" value="NZ_CP013069.1"/>
</dbReference>
<dbReference type="InterPro" id="IPR014914">
    <property type="entry name" value="RES_dom"/>
</dbReference>
<organism evidence="2 3">
    <name type="scientific">Pannonibacter phragmitetus</name>
    <dbReference type="NCBI Taxonomy" id="121719"/>
    <lineage>
        <taxon>Bacteria</taxon>
        <taxon>Pseudomonadati</taxon>
        <taxon>Pseudomonadota</taxon>
        <taxon>Alphaproteobacteria</taxon>
        <taxon>Hyphomicrobiales</taxon>
        <taxon>Stappiaceae</taxon>
        <taxon>Pannonibacter</taxon>
    </lineage>
</organism>
<geneLocation type="plasmid" evidence="2 3">
    <name>p.p-1</name>
</geneLocation>
<proteinExistence type="predicted"/>
<dbReference type="AlphaFoldDB" id="A0A0U3PFH6"/>
<evidence type="ECO:0000313" key="2">
    <source>
        <dbReference type="EMBL" id="ALV30565.1"/>
    </source>
</evidence>
<feature type="domain" description="RES" evidence="1">
    <location>
        <begin position="35"/>
        <end position="174"/>
    </location>
</feature>
<dbReference type="KEGG" id="pphr:APZ00_25480"/>
<dbReference type="eggNOG" id="ENOG50320Q3">
    <property type="taxonomic scope" value="Bacteria"/>
</dbReference>
<reference evidence="2 3" key="1">
    <citation type="submission" date="2015-10" db="EMBL/GenBank/DDBJ databases">
        <title>The world's first case of liver abscess caused by Pannonibacter phragmitetus.</title>
        <authorList>
            <person name="Ming D."/>
            <person name="Wang M."/>
            <person name="Zhou Y."/>
            <person name="Jiang T."/>
            <person name="Hu S."/>
        </authorList>
    </citation>
    <scope>NUCLEOTIDE SEQUENCE [LARGE SCALE GENOMIC DNA]</scope>
    <source>
        <strain evidence="2 3">31801</strain>
        <plasmid evidence="3">Plasmid p.p-1</plasmid>
    </source>
</reference>
<protein>
    <recommendedName>
        <fullName evidence="1">RES domain-containing protein</fullName>
    </recommendedName>
</protein>
<dbReference type="Pfam" id="PF08808">
    <property type="entry name" value="RES"/>
    <property type="match status" value="1"/>
</dbReference>
<dbReference type="EMBL" id="CP013069">
    <property type="protein sequence ID" value="ALV30565.1"/>
    <property type="molecule type" value="Genomic_DNA"/>
</dbReference>
<evidence type="ECO:0000313" key="3">
    <source>
        <dbReference type="Proteomes" id="UP000064921"/>
    </source>
</evidence>
<keyword evidence="2" id="KW-0614">Plasmid</keyword>
<accession>A0A0U3PFH6</accession>